<dbReference type="AlphaFoldDB" id="A0A2H9N4G5"/>
<feature type="binding site" evidence="3">
    <location>
        <position position="96"/>
    </location>
    <ligand>
        <name>a divalent metal cation</name>
        <dbReference type="ChEBI" id="CHEBI:60240"/>
        <label>1</label>
    </ligand>
</feature>
<evidence type="ECO:0000256" key="2">
    <source>
        <dbReference type="ARBA" id="ARBA00022801"/>
    </source>
</evidence>
<keyword evidence="2 4" id="KW-0378">Hydrolase</keyword>
<evidence type="ECO:0000256" key="1">
    <source>
        <dbReference type="ARBA" id="ARBA00022723"/>
    </source>
</evidence>
<dbReference type="SUPFAM" id="SSF51556">
    <property type="entry name" value="Metallo-dependent hydrolases"/>
    <property type="match status" value="1"/>
</dbReference>
<keyword evidence="1 3" id="KW-0479">Metal-binding</keyword>
<feature type="binding site" evidence="3">
    <location>
        <position position="159"/>
    </location>
    <ligand>
        <name>a divalent metal cation</name>
        <dbReference type="ChEBI" id="CHEBI:60240"/>
        <label>2</label>
    </ligand>
</feature>
<organism evidence="4 5">
    <name type="scientific">Candidatus Brennerbacteria bacterium CG_4_8_14_3_um_filter_43_14</name>
    <dbReference type="NCBI Taxonomy" id="1974521"/>
    <lineage>
        <taxon>Bacteria</taxon>
        <taxon>Candidatus Brenneribacteriota</taxon>
    </lineage>
</organism>
<evidence type="ECO:0000313" key="4">
    <source>
        <dbReference type="EMBL" id="PIX28794.1"/>
    </source>
</evidence>
<gene>
    <name evidence="4" type="ORF">COZ64_02025</name>
</gene>
<dbReference type="GO" id="GO:0016788">
    <property type="term" value="F:hydrolase activity, acting on ester bonds"/>
    <property type="evidence" value="ECO:0007669"/>
    <property type="project" value="InterPro"/>
</dbReference>
<dbReference type="FunFam" id="3.20.20.140:FF:000005">
    <property type="entry name" value="TatD family hydrolase"/>
    <property type="match status" value="1"/>
</dbReference>
<dbReference type="PANTHER" id="PTHR46124:SF2">
    <property type="entry name" value="D-AMINOACYL-TRNA DEACYLASE"/>
    <property type="match status" value="1"/>
</dbReference>
<comment type="caution">
    <text evidence="4">The sequence shown here is derived from an EMBL/GenBank/DDBJ whole genome shotgun (WGS) entry which is preliminary data.</text>
</comment>
<dbReference type="CDD" id="cd01310">
    <property type="entry name" value="TatD_DNAse"/>
    <property type="match status" value="1"/>
</dbReference>
<evidence type="ECO:0000256" key="3">
    <source>
        <dbReference type="PIRSR" id="PIRSR005902-1"/>
    </source>
</evidence>
<dbReference type="InterPro" id="IPR001130">
    <property type="entry name" value="TatD-like"/>
</dbReference>
<feature type="binding site" evidence="3">
    <location>
        <position position="134"/>
    </location>
    <ligand>
        <name>a divalent metal cation</name>
        <dbReference type="ChEBI" id="CHEBI:60240"/>
        <label>2</label>
    </ligand>
</feature>
<dbReference type="EMBL" id="PFIJ01000034">
    <property type="protein sequence ID" value="PIX28794.1"/>
    <property type="molecule type" value="Genomic_DNA"/>
</dbReference>
<dbReference type="PIRSF" id="PIRSF005902">
    <property type="entry name" value="DNase_TatD"/>
    <property type="match status" value="1"/>
</dbReference>
<feature type="binding site" evidence="3">
    <location>
        <position position="209"/>
    </location>
    <ligand>
        <name>a divalent metal cation</name>
        <dbReference type="ChEBI" id="CHEBI:60240"/>
        <label>1</label>
    </ligand>
</feature>
<dbReference type="NCBIfam" id="TIGR00010">
    <property type="entry name" value="YchF/TatD family DNA exonuclease"/>
    <property type="match status" value="1"/>
</dbReference>
<dbReference type="GO" id="GO:0004536">
    <property type="term" value="F:DNA nuclease activity"/>
    <property type="evidence" value="ECO:0007669"/>
    <property type="project" value="InterPro"/>
</dbReference>
<name>A0A2H9N4G5_9BACT</name>
<reference evidence="5" key="1">
    <citation type="submission" date="2017-09" db="EMBL/GenBank/DDBJ databases">
        <title>Depth-based differentiation of microbial function through sediment-hosted aquifers and enrichment of novel symbionts in the deep terrestrial subsurface.</title>
        <authorList>
            <person name="Probst A.J."/>
            <person name="Ladd B."/>
            <person name="Jarett J.K."/>
            <person name="Geller-Mcgrath D.E."/>
            <person name="Sieber C.M.K."/>
            <person name="Emerson J.B."/>
            <person name="Anantharaman K."/>
            <person name="Thomas B.C."/>
            <person name="Malmstrom R."/>
            <person name="Stieglmeier M."/>
            <person name="Klingl A."/>
            <person name="Woyke T."/>
            <person name="Ryan C.M."/>
            <person name="Banfield J.F."/>
        </authorList>
    </citation>
    <scope>NUCLEOTIDE SEQUENCE [LARGE SCALE GENOMIC DNA]</scope>
</reference>
<proteinExistence type="predicted"/>
<evidence type="ECO:0000313" key="5">
    <source>
        <dbReference type="Proteomes" id="UP000236842"/>
    </source>
</evidence>
<dbReference type="PANTHER" id="PTHR46124">
    <property type="entry name" value="D-AMINOACYL-TRNA DEACYLASE"/>
    <property type="match status" value="1"/>
</dbReference>
<dbReference type="Gene3D" id="3.20.20.140">
    <property type="entry name" value="Metal-dependent hydrolases"/>
    <property type="match status" value="1"/>
</dbReference>
<feature type="binding site" evidence="3">
    <location>
        <position position="9"/>
    </location>
    <ligand>
        <name>a divalent metal cation</name>
        <dbReference type="ChEBI" id="CHEBI:60240"/>
        <label>1</label>
    </ligand>
</feature>
<dbReference type="Pfam" id="PF01026">
    <property type="entry name" value="TatD_DNase"/>
    <property type="match status" value="1"/>
</dbReference>
<sequence length="261" mass="29150">MDFFDSHCHLPPHGRHEKTAGQILKDAADAGVVGCVAIGTSICENENVLRIVKEHQNVYAAIGIYPHEDKDVALADLRQCLSAQIASCSKVVAIGECGIDVSEKENGRQIQDQINLFEMQIELAMKYHLPIIIHNRNGDNEVLALMKKYASQGLRGVAHCFSQSWEYAQQLLQCGLYISFSGMITYKARKGILETVRNAPIDRILIETDSPDLPPEGFRGQVNEPKNVFVIAQKIAYVRGMLLDDIAQKTYENAKTLFRIH</sequence>
<dbReference type="Proteomes" id="UP000236842">
    <property type="component" value="Unassembled WGS sequence"/>
</dbReference>
<dbReference type="InterPro" id="IPR032466">
    <property type="entry name" value="Metal_Hydrolase"/>
</dbReference>
<protein>
    <submittedName>
        <fullName evidence="4">Hydrolase TatD</fullName>
    </submittedName>
</protein>
<dbReference type="InterPro" id="IPR015991">
    <property type="entry name" value="TatD/YcfH-like"/>
</dbReference>
<feature type="binding site" evidence="3">
    <location>
        <position position="7"/>
    </location>
    <ligand>
        <name>a divalent metal cation</name>
        <dbReference type="ChEBI" id="CHEBI:60240"/>
        <label>1</label>
    </ligand>
</feature>
<dbReference type="GO" id="GO:0046872">
    <property type="term" value="F:metal ion binding"/>
    <property type="evidence" value="ECO:0007669"/>
    <property type="project" value="UniProtKB-KW"/>
</dbReference>
<accession>A0A2H9N4G5</accession>